<reference evidence="1 2" key="1">
    <citation type="journal article" date="2024" name="Proc. Natl. Acad. Sci. U.S.A.">
        <title>The genetic regulatory architecture and epigenomic basis for age-related changes in rattlesnake venom.</title>
        <authorList>
            <person name="Hogan M.P."/>
            <person name="Holding M.L."/>
            <person name="Nystrom G.S."/>
            <person name="Colston T.J."/>
            <person name="Bartlett D.A."/>
            <person name="Mason A.J."/>
            <person name="Ellsworth S.A."/>
            <person name="Rautsaw R.M."/>
            <person name="Lawrence K.C."/>
            <person name="Strickland J.L."/>
            <person name="He B."/>
            <person name="Fraser P."/>
            <person name="Margres M.J."/>
            <person name="Gilbert D.M."/>
            <person name="Gibbs H.L."/>
            <person name="Parkinson C.L."/>
            <person name="Rokyta D.R."/>
        </authorList>
    </citation>
    <scope>NUCLEOTIDE SEQUENCE [LARGE SCALE GENOMIC DNA]</scope>
    <source>
        <strain evidence="1">DRR0105</strain>
    </source>
</reference>
<accession>A0AAW1C5H0</accession>
<proteinExistence type="predicted"/>
<dbReference type="AlphaFoldDB" id="A0AAW1C5H0"/>
<name>A0AAW1C5H0_CROAD</name>
<dbReference type="Proteomes" id="UP001474421">
    <property type="component" value="Unassembled WGS sequence"/>
</dbReference>
<evidence type="ECO:0000313" key="2">
    <source>
        <dbReference type="Proteomes" id="UP001474421"/>
    </source>
</evidence>
<protein>
    <submittedName>
        <fullName evidence="1">SYNE2: Nesprin-2</fullName>
    </submittedName>
</protein>
<dbReference type="EMBL" id="JAOTOJ010000001">
    <property type="protein sequence ID" value="KAK9409371.1"/>
    <property type="molecule type" value="Genomic_DNA"/>
</dbReference>
<keyword evidence="2" id="KW-1185">Reference proteome</keyword>
<sequence>MRFGVELQALIVQTTKIVHSEAILNNILQEFNPEIVFAGFDICSITFTVVPPSLVVLGLLDPCLGRRLQLYSNQQLCSFFLPNATLY</sequence>
<evidence type="ECO:0000313" key="1">
    <source>
        <dbReference type="EMBL" id="KAK9409371.1"/>
    </source>
</evidence>
<comment type="caution">
    <text evidence="1">The sequence shown here is derived from an EMBL/GenBank/DDBJ whole genome shotgun (WGS) entry which is preliminary data.</text>
</comment>
<gene>
    <name evidence="1" type="ORF">NXF25_000546</name>
</gene>
<organism evidence="1 2">
    <name type="scientific">Crotalus adamanteus</name>
    <name type="common">Eastern diamondback rattlesnake</name>
    <dbReference type="NCBI Taxonomy" id="8729"/>
    <lineage>
        <taxon>Eukaryota</taxon>
        <taxon>Metazoa</taxon>
        <taxon>Chordata</taxon>
        <taxon>Craniata</taxon>
        <taxon>Vertebrata</taxon>
        <taxon>Euteleostomi</taxon>
        <taxon>Lepidosauria</taxon>
        <taxon>Squamata</taxon>
        <taxon>Bifurcata</taxon>
        <taxon>Unidentata</taxon>
        <taxon>Episquamata</taxon>
        <taxon>Toxicofera</taxon>
        <taxon>Serpentes</taxon>
        <taxon>Colubroidea</taxon>
        <taxon>Viperidae</taxon>
        <taxon>Crotalinae</taxon>
        <taxon>Crotalus</taxon>
    </lineage>
</organism>